<dbReference type="Gene3D" id="3.30.70.120">
    <property type="match status" value="1"/>
</dbReference>
<evidence type="ECO:0000256" key="8">
    <source>
        <dbReference type="RuleBase" id="RU003936"/>
    </source>
</evidence>
<sequence length="556" mass="59369">MYAYSVTNTLWVLFGTVLIFFMQAGFALLESGFTRAKNAGNIVMKNIVDFCIAAPVFGLVGFWIMYGGTGVIHVENGVLANGIPFFVFVVFQMCFCGTSATIVSGAMAERTKFSAYCVSSAIVSLLVYPLCGRLIWGQGFLHQLGYHDFAGGSVVHIVGGTTALVGAYVLGPRIGKYTKEGKSRAIPGHNLTLAALGMFILWFGWFGFNGASTQGIDSLELGIKAGKIFTGTTLAAALSALSAMTYTWIRYKKPDVSVTINGAVAGLVSVTAGCDVLTPVGAAITGICAGVFMALSNEFIDKKLHVDDPVGAVGVHGAGGLLGILMTGLLSQENGLFYGGGIRPFLIQLLGAVCVMTISGLLMLAAFKIIQNTMGLRVPTKEEIAGLDKLEHGLASAYDGFLSVNDSHGYMPAENRTYDNSTILEAQLKTSEDPTVSDSPITKVEIIMKQSKFEELKQELNKIGITGITVSQVMGCGMQKGSEEYYRGSSIEMQLLPKIKVEVVVAKVPVKEVVDTAKRVLYTGHVGDGKIFIYKVNNVIKVRTGEEGYDAMQNDD</sequence>
<dbReference type="Gene3D" id="1.10.3430.10">
    <property type="entry name" value="Ammonium transporter AmtB like domains"/>
    <property type="match status" value="1"/>
</dbReference>
<evidence type="ECO:0000256" key="6">
    <source>
        <dbReference type="ARBA" id="ARBA00023136"/>
    </source>
</evidence>
<keyword evidence="3" id="KW-0813">Transport</keyword>
<keyword evidence="4 9" id="KW-0812">Transmembrane</keyword>
<gene>
    <name evidence="11" type="primary">amt</name>
    <name evidence="11" type="ORF">FYJ59_06695</name>
</gene>
<dbReference type="PROSITE" id="PS01219">
    <property type="entry name" value="AMMONIUM_TRANSP"/>
    <property type="match status" value="1"/>
</dbReference>
<feature type="transmembrane region" description="Helical" evidence="9">
    <location>
        <begin position="312"/>
        <end position="330"/>
    </location>
</feature>
<dbReference type="PANTHER" id="PTHR11730">
    <property type="entry name" value="AMMONIUM TRANSPORTER"/>
    <property type="match status" value="1"/>
</dbReference>
<feature type="transmembrane region" description="Helical" evidence="9">
    <location>
        <begin position="149"/>
        <end position="170"/>
    </location>
</feature>
<dbReference type="InterPro" id="IPR024041">
    <property type="entry name" value="NH4_transpt_AmtB-like_dom"/>
</dbReference>
<comment type="subcellular location">
    <subcellularLocation>
        <location evidence="1">Membrane</location>
        <topology evidence="1">Multi-pass membrane protein</topology>
    </subcellularLocation>
</comment>
<dbReference type="InterPro" id="IPR011322">
    <property type="entry name" value="N-reg_PII-like_a/b"/>
</dbReference>
<feature type="transmembrane region" description="Helical" evidence="9">
    <location>
        <begin position="12"/>
        <end position="34"/>
    </location>
</feature>
<evidence type="ECO:0000313" key="12">
    <source>
        <dbReference type="Proteomes" id="UP000476055"/>
    </source>
</evidence>
<dbReference type="NCBIfam" id="TIGR00836">
    <property type="entry name" value="amt"/>
    <property type="match status" value="1"/>
</dbReference>
<dbReference type="PANTHER" id="PTHR11730:SF89">
    <property type="entry name" value="AMMONIUM TRANSPORTER SLL0108-RELATED"/>
    <property type="match status" value="1"/>
</dbReference>
<dbReference type="GO" id="GO:0008519">
    <property type="term" value="F:ammonium channel activity"/>
    <property type="evidence" value="ECO:0007669"/>
    <property type="project" value="InterPro"/>
</dbReference>
<dbReference type="SMART" id="SM00938">
    <property type="entry name" value="P-II"/>
    <property type="match status" value="1"/>
</dbReference>
<feature type="domain" description="Ammonium transporter AmtB-like" evidence="10">
    <location>
        <begin position="11"/>
        <end position="394"/>
    </location>
</feature>
<evidence type="ECO:0000256" key="9">
    <source>
        <dbReference type="SAM" id="Phobius"/>
    </source>
</evidence>
<keyword evidence="5 9" id="KW-1133">Transmembrane helix</keyword>
<feature type="transmembrane region" description="Helical" evidence="9">
    <location>
        <begin position="78"/>
        <end position="103"/>
    </location>
</feature>
<dbReference type="RefSeq" id="WP_154496059.1">
    <property type="nucleotide sequence ID" value="NZ_VUMU01000006.1"/>
</dbReference>
<reference evidence="11 12" key="1">
    <citation type="submission" date="2019-08" db="EMBL/GenBank/DDBJ databases">
        <title>In-depth cultivation of the pig gut microbiome towards novel bacterial diversity and tailored functional studies.</title>
        <authorList>
            <person name="Wylensek D."/>
            <person name="Hitch T.C.A."/>
            <person name="Clavel T."/>
        </authorList>
    </citation>
    <scope>NUCLEOTIDE SEQUENCE [LARGE SCALE GENOMIC DNA]</scope>
    <source>
        <strain evidence="11 12">WCA3-601-WT-6H</strain>
    </source>
</reference>
<accession>A0A6L5YIP4</accession>
<comment type="caution">
    <text evidence="11">The sequence shown here is derived from an EMBL/GenBank/DDBJ whole genome shotgun (WGS) entry which is preliminary data.</text>
</comment>
<dbReference type="PRINTS" id="PR00340">
    <property type="entry name" value="PIIGLNB"/>
</dbReference>
<proteinExistence type="inferred from homology"/>
<dbReference type="Pfam" id="PF00543">
    <property type="entry name" value="P-II"/>
    <property type="match status" value="1"/>
</dbReference>
<dbReference type="InterPro" id="IPR029020">
    <property type="entry name" value="Ammonium/urea_transptr"/>
</dbReference>
<comment type="similarity">
    <text evidence="2">Belongs to the ammonia transporter channel (TC 1.A.11.2) family.</text>
</comment>
<evidence type="ECO:0000256" key="7">
    <source>
        <dbReference type="ARBA" id="ARBA00023177"/>
    </source>
</evidence>
<dbReference type="PROSITE" id="PS51343">
    <property type="entry name" value="PII_GLNB_DOM"/>
    <property type="match status" value="1"/>
</dbReference>
<evidence type="ECO:0000259" key="10">
    <source>
        <dbReference type="Pfam" id="PF00909"/>
    </source>
</evidence>
<dbReference type="InterPro" id="IPR015867">
    <property type="entry name" value="N-reg_PII/ATP_PRibTrfase_C"/>
</dbReference>
<evidence type="ECO:0000256" key="4">
    <source>
        <dbReference type="ARBA" id="ARBA00022692"/>
    </source>
</evidence>
<dbReference type="InterPro" id="IPR002187">
    <property type="entry name" value="N-reg_PII"/>
</dbReference>
<name>A0A6L5YIP4_9FIRM</name>
<evidence type="ECO:0000256" key="1">
    <source>
        <dbReference type="ARBA" id="ARBA00004141"/>
    </source>
</evidence>
<evidence type="ECO:0000313" key="11">
    <source>
        <dbReference type="EMBL" id="MST57933.1"/>
    </source>
</evidence>
<keyword evidence="6 9" id="KW-0472">Membrane</keyword>
<dbReference type="InterPro" id="IPR018047">
    <property type="entry name" value="Ammonium_transpt_CS"/>
</dbReference>
<dbReference type="GO" id="GO:0006808">
    <property type="term" value="P:regulation of nitrogen utilization"/>
    <property type="evidence" value="ECO:0007669"/>
    <property type="project" value="InterPro"/>
</dbReference>
<evidence type="ECO:0000256" key="3">
    <source>
        <dbReference type="ARBA" id="ARBA00022448"/>
    </source>
</evidence>
<dbReference type="EMBL" id="VUMU01000006">
    <property type="protein sequence ID" value="MST57933.1"/>
    <property type="molecule type" value="Genomic_DNA"/>
</dbReference>
<evidence type="ECO:0000256" key="2">
    <source>
        <dbReference type="ARBA" id="ARBA00005887"/>
    </source>
</evidence>
<dbReference type="InterPro" id="IPR001905">
    <property type="entry name" value="Ammonium_transpt"/>
</dbReference>
<keyword evidence="7" id="KW-0924">Ammonia transport</keyword>
<feature type="transmembrane region" description="Helical" evidence="9">
    <location>
        <begin position="228"/>
        <end position="249"/>
    </location>
</feature>
<feature type="transmembrane region" description="Helical" evidence="9">
    <location>
        <begin position="191"/>
        <end position="208"/>
    </location>
</feature>
<feature type="transmembrane region" description="Helical" evidence="9">
    <location>
        <begin position="345"/>
        <end position="367"/>
    </location>
</feature>
<feature type="transmembrane region" description="Helical" evidence="9">
    <location>
        <begin position="279"/>
        <end position="300"/>
    </location>
</feature>
<dbReference type="SUPFAM" id="SSF111352">
    <property type="entry name" value="Ammonium transporter"/>
    <property type="match status" value="1"/>
</dbReference>
<dbReference type="SUPFAM" id="SSF54913">
    <property type="entry name" value="GlnB-like"/>
    <property type="match status" value="1"/>
</dbReference>
<dbReference type="GO" id="GO:0016020">
    <property type="term" value="C:membrane"/>
    <property type="evidence" value="ECO:0007669"/>
    <property type="project" value="UniProtKB-SubCell"/>
</dbReference>
<dbReference type="AlphaFoldDB" id="A0A6L5YIP4"/>
<protein>
    <submittedName>
        <fullName evidence="11">Ammonium transporter</fullName>
    </submittedName>
</protein>
<comment type="similarity">
    <text evidence="8">Belongs to the P(II) protein family.</text>
</comment>
<dbReference type="InterPro" id="IPR017918">
    <property type="entry name" value="N-reg_PII_CS"/>
</dbReference>
<dbReference type="PROSITE" id="PS00638">
    <property type="entry name" value="PII_GLNB_CTER"/>
    <property type="match status" value="1"/>
</dbReference>
<dbReference type="GO" id="GO:0030234">
    <property type="term" value="F:enzyme regulator activity"/>
    <property type="evidence" value="ECO:0007669"/>
    <property type="project" value="InterPro"/>
</dbReference>
<keyword evidence="12" id="KW-1185">Reference proteome</keyword>
<feature type="transmembrane region" description="Helical" evidence="9">
    <location>
        <begin position="115"/>
        <end position="137"/>
    </location>
</feature>
<dbReference type="GO" id="GO:0097272">
    <property type="term" value="P:ammonium homeostasis"/>
    <property type="evidence" value="ECO:0007669"/>
    <property type="project" value="TreeGrafter"/>
</dbReference>
<dbReference type="Pfam" id="PF00909">
    <property type="entry name" value="Ammonium_transp"/>
    <property type="match status" value="1"/>
</dbReference>
<feature type="transmembrane region" description="Helical" evidence="9">
    <location>
        <begin position="46"/>
        <end position="66"/>
    </location>
</feature>
<organism evidence="11 12">
    <name type="scientific">Waltera intestinalis</name>
    <dbReference type="NCBI Taxonomy" id="2606635"/>
    <lineage>
        <taxon>Bacteria</taxon>
        <taxon>Bacillati</taxon>
        <taxon>Bacillota</taxon>
        <taxon>Clostridia</taxon>
        <taxon>Lachnospirales</taxon>
        <taxon>Lachnospiraceae</taxon>
        <taxon>Waltera</taxon>
    </lineage>
</organism>
<evidence type="ECO:0000256" key="5">
    <source>
        <dbReference type="ARBA" id="ARBA00022989"/>
    </source>
</evidence>
<dbReference type="Proteomes" id="UP000476055">
    <property type="component" value="Unassembled WGS sequence"/>
</dbReference>